<evidence type="ECO:0000313" key="2">
    <source>
        <dbReference type="EMBL" id="KOY62457.1"/>
    </source>
</evidence>
<sequence length="137" mass="15743">MFKKIKILLAGTSAGKKSLPQPKPTSISETVKAGYFLPSESRLLLDTSRRRQCLQSLWDNSALPQTHYQSLWLAPLHEYVELMQQLPAAPQGPYAHKSGLIHLQDMAFRLAFELAEEMGGQDWEMMTHERYNNEIWK</sequence>
<dbReference type="Gene3D" id="1.10.3210.40">
    <property type="match status" value="1"/>
</dbReference>
<name>A0ABR5KDN9_9GAMM</name>
<dbReference type="RefSeq" id="WP_054477925.1">
    <property type="nucleotide sequence ID" value="NZ_CAWMRL010000017.1"/>
</dbReference>
<proteinExistence type="predicted"/>
<organism evidence="2 3">
    <name type="scientific">Photorhabdus heterorhabditis</name>
    <dbReference type="NCBI Taxonomy" id="880156"/>
    <lineage>
        <taxon>Bacteria</taxon>
        <taxon>Pseudomonadati</taxon>
        <taxon>Pseudomonadota</taxon>
        <taxon>Gammaproteobacteria</taxon>
        <taxon>Enterobacterales</taxon>
        <taxon>Morganellaceae</taxon>
        <taxon>Photorhabdus</taxon>
    </lineage>
</organism>
<evidence type="ECO:0000259" key="1">
    <source>
        <dbReference type="Pfam" id="PF07514"/>
    </source>
</evidence>
<dbReference type="InterPro" id="IPR011119">
    <property type="entry name" value="Unchr_helicase_relaxase_TraI"/>
</dbReference>
<evidence type="ECO:0000313" key="3">
    <source>
        <dbReference type="Proteomes" id="UP000037727"/>
    </source>
</evidence>
<accession>A0ABR5KDN9</accession>
<dbReference type="EMBL" id="LJCS01000017">
    <property type="protein sequence ID" value="KOY62457.1"/>
    <property type="molecule type" value="Genomic_DNA"/>
</dbReference>
<gene>
    <name evidence="2" type="ORF">AM629_08295</name>
</gene>
<keyword evidence="3" id="KW-1185">Reference proteome</keyword>
<dbReference type="Pfam" id="PF07514">
    <property type="entry name" value="TraI_2"/>
    <property type="match status" value="1"/>
</dbReference>
<protein>
    <recommendedName>
        <fullName evidence="1">Uncharacterized domain-containing protein</fullName>
    </recommendedName>
</protein>
<feature type="domain" description="Uncharacterised" evidence="1">
    <location>
        <begin position="39"/>
        <end position="102"/>
    </location>
</feature>
<comment type="caution">
    <text evidence="2">The sequence shown here is derived from an EMBL/GenBank/DDBJ whole genome shotgun (WGS) entry which is preliminary data.</text>
</comment>
<reference evidence="2 3" key="1">
    <citation type="submission" date="2015-09" db="EMBL/GenBank/DDBJ databases">
        <title>Draft genome sequence and assembly of Photorhabdus sp. VMG, a bacterial symbiont associated with Heterorhabditis zealandica.</title>
        <authorList>
            <person name="Naidoo S."/>
            <person name="Featherston J."/>
            <person name="Mothupi B."/>
            <person name="Gray V.M."/>
        </authorList>
    </citation>
    <scope>NUCLEOTIDE SEQUENCE [LARGE SCALE GENOMIC DNA]</scope>
    <source>
        <strain evidence="2 3">VMG</strain>
    </source>
</reference>
<dbReference type="Proteomes" id="UP000037727">
    <property type="component" value="Unassembled WGS sequence"/>
</dbReference>